<dbReference type="EMBL" id="GEEE01007992">
    <property type="protein sequence ID" value="JAP55233.1"/>
    <property type="molecule type" value="Transcribed_RNA"/>
</dbReference>
<dbReference type="Pfam" id="PF10245">
    <property type="entry name" value="MRP-S22"/>
    <property type="match status" value="1"/>
</dbReference>
<dbReference type="GO" id="GO:0005763">
    <property type="term" value="C:mitochondrial small ribosomal subunit"/>
    <property type="evidence" value="ECO:0007669"/>
    <property type="project" value="TreeGrafter"/>
</dbReference>
<reference evidence="1" key="1">
    <citation type="submission" date="2016-01" db="EMBL/GenBank/DDBJ databases">
        <title>Reference transcriptome for the parasite Schistocephalus solidus: insights into the molecular evolution of parasitism.</title>
        <authorList>
            <person name="Hebert F.O."/>
            <person name="Grambauer S."/>
            <person name="Barber I."/>
            <person name="Landry C.R."/>
            <person name="Aubin-Horth N."/>
        </authorList>
    </citation>
    <scope>NUCLEOTIDE SEQUENCE</scope>
</reference>
<name>A0A0X3PNN5_SCHSO</name>
<dbReference type="EMBL" id="GEEE01009997">
    <property type="protein sequence ID" value="JAP53228.1"/>
    <property type="molecule type" value="Transcribed_RNA"/>
</dbReference>
<protein>
    <submittedName>
        <fullName evidence="1">28S ribosomal protein S22</fullName>
    </submittedName>
</protein>
<sequence length="384" mass="43954">MCTHTSTLFGRVLHVISQRFCLSSSVHTDLQRHFLNPRIHNLLRKLVSQSEPTLIHRPKFRAEKAPEIKLLSDSELQAIKAFSKALTAQKLQMPPVMNPRVDNLEDNIIVRDPHLCGLIPGNQKLVFVDIGLESTRRRRLMVVREADGTLRHANAFERDRLNQVYFPLPGRRLRVPSMLRTPNFEASLRSGRHEYILDRLLIQFEPDDPEYIRLCHAVYDDAEARIWSYYNTENTNVSLSTPANEPEPTKHVVTRLRSTRHYGPFALYVIAALGRPESLLQEALSHQAFDTTEHILHLTCLLQPQSKASKALQKRHNFPSCLGLDDNDELESISKRHIELTLELAQTFIDSSNLAPEKKTQLELTLMQCRQSSQSEPSIEASVL</sequence>
<evidence type="ECO:0000313" key="1">
    <source>
        <dbReference type="EMBL" id="JAP53228.1"/>
    </source>
</evidence>
<dbReference type="GO" id="GO:0003735">
    <property type="term" value="F:structural constituent of ribosome"/>
    <property type="evidence" value="ECO:0007669"/>
    <property type="project" value="TreeGrafter"/>
</dbReference>
<keyword evidence="1" id="KW-0687">Ribonucleoprotein</keyword>
<dbReference type="InterPro" id="IPR019374">
    <property type="entry name" value="Ribosomal_mS22"/>
</dbReference>
<accession>A0A0X3PNN5</accession>
<organism evidence="1">
    <name type="scientific">Schistocephalus solidus</name>
    <name type="common">Tapeworm</name>
    <dbReference type="NCBI Taxonomy" id="70667"/>
    <lineage>
        <taxon>Eukaryota</taxon>
        <taxon>Metazoa</taxon>
        <taxon>Spiralia</taxon>
        <taxon>Lophotrochozoa</taxon>
        <taxon>Platyhelminthes</taxon>
        <taxon>Cestoda</taxon>
        <taxon>Eucestoda</taxon>
        <taxon>Diphyllobothriidea</taxon>
        <taxon>Diphyllobothriidae</taxon>
        <taxon>Schistocephalus</taxon>
    </lineage>
</organism>
<gene>
    <name evidence="1" type="primary">RT22</name>
    <name evidence="1" type="ORF">TR161085</name>
</gene>
<dbReference type="PANTHER" id="PTHR13071:SF4">
    <property type="entry name" value="SMALL RIBOSOMAL SUBUNIT PROTEIN MS22"/>
    <property type="match status" value="1"/>
</dbReference>
<proteinExistence type="predicted"/>
<dbReference type="AlphaFoldDB" id="A0A0X3PNN5"/>
<dbReference type="PANTHER" id="PTHR13071">
    <property type="entry name" value="MITOCHONDRIAL 28S RIBOSOMAL PROTEIN S22"/>
    <property type="match status" value="1"/>
</dbReference>
<keyword evidence="1" id="KW-0689">Ribosomal protein</keyword>